<sequence length="28" mass="3090">LVKPRSSDVQSLLGHRARSSAELRVQAQ</sequence>
<proteinExistence type="predicted"/>
<dbReference type="Proteomes" id="UP000310249">
    <property type="component" value="Unassembled WGS sequence"/>
</dbReference>
<feature type="region of interest" description="Disordered" evidence="1">
    <location>
        <begin position="1"/>
        <end position="28"/>
    </location>
</feature>
<accession>A0A5S3WED5</accession>
<protein>
    <submittedName>
        <fullName evidence="2">Glutamate synthase</fullName>
    </submittedName>
</protein>
<reference evidence="2 3" key="1">
    <citation type="submission" date="2018-01" db="EMBL/GenBank/DDBJ databases">
        <authorList>
            <person name="Paulsen S."/>
            <person name="Gram L.K."/>
        </authorList>
    </citation>
    <scope>NUCLEOTIDE SEQUENCE [LARGE SCALE GENOMIC DNA]</scope>
    <source>
        <strain evidence="2 3">S2676</strain>
    </source>
</reference>
<reference evidence="3" key="2">
    <citation type="submission" date="2019-06" db="EMBL/GenBank/DDBJ databases">
        <title>Co-occurence of chitin degradation, pigmentation and bioactivity in marine Pseudoalteromonas.</title>
        <authorList>
            <person name="Sonnenschein E.C."/>
            <person name="Bech P.K."/>
        </authorList>
    </citation>
    <scope>NUCLEOTIDE SEQUENCE [LARGE SCALE GENOMIC DNA]</scope>
    <source>
        <strain evidence="3">S2676</strain>
    </source>
</reference>
<organism evidence="2 3">
    <name type="scientific">Pseudoalteromonas rubra</name>
    <dbReference type="NCBI Taxonomy" id="43658"/>
    <lineage>
        <taxon>Bacteria</taxon>
        <taxon>Pseudomonadati</taxon>
        <taxon>Pseudomonadota</taxon>
        <taxon>Gammaproteobacteria</taxon>
        <taxon>Alteromonadales</taxon>
        <taxon>Pseudoalteromonadaceae</taxon>
        <taxon>Pseudoalteromonas</taxon>
    </lineage>
</organism>
<evidence type="ECO:0000313" key="3">
    <source>
        <dbReference type="Proteomes" id="UP000310249"/>
    </source>
</evidence>
<dbReference type="AlphaFoldDB" id="A0A5S3WED5"/>
<gene>
    <name evidence="2" type="ORF">CWB99_24135</name>
</gene>
<evidence type="ECO:0000313" key="2">
    <source>
        <dbReference type="EMBL" id="TMP21112.1"/>
    </source>
</evidence>
<comment type="caution">
    <text evidence="2">The sequence shown here is derived from an EMBL/GenBank/DDBJ whole genome shotgun (WGS) entry which is preliminary data.</text>
</comment>
<name>A0A5S3WED5_9GAMM</name>
<feature type="non-terminal residue" evidence="2">
    <location>
        <position position="1"/>
    </location>
</feature>
<dbReference type="EMBL" id="PNCI01000177">
    <property type="protein sequence ID" value="TMP21112.1"/>
    <property type="molecule type" value="Genomic_DNA"/>
</dbReference>
<evidence type="ECO:0000256" key="1">
    <source>
        <dbReference type="SAM" id="MobiDB-lite"/>
    </source>
</evidence>